<dbReference type="PROSITE" id="PS51677">
    <property type="entry name" value="NODB"/>
    <property type="match status" value="1"/>
</dbReference>
<keyword evidence="5" id="KW-1003">Cell membrane</keyword>
<evidence type="ECO:0000256" key="3">
    <source>
        <dbReference type="ARBA" id="ARBA00004609"/>
    </source>
</evidence>
<proteinExistence type="inferred from homology"/>
<evidence type="ECO:0000256" key="17">
    <source>
        <dbReference type="ARBA" id="ARBA00023288"/>
    </source>
</evidence>
<feature type="compositionally biased region" description="Low complexity" evidence="22">
    <location>
        <begin position="396"/>
        <end position="426"/>
    </location>
</feature>
<name>A0A165PUN0_EXIGL</name>
<evidence type="ECO:0000256" key="11">
    <source>
        <dbReference type="ARBA" id="ARBA00022801"/>
    </source>
</evidence>
<evidence type="ECO:0000256" key="12">
    <source>
        <dbReference type="ARBA" id="ARBA00023024"/>
    </source>
</evidence>
<evidence type="ECO:0000256" key="7">
    <source>
        <dbReference type="ARBA" id="ARBA00022525"/>
    </source>
</evidence>
<keyword evidence="12" id="KW-0146">Chitin degradation</keyword>
<keyword evidence="7" id="KW-0964">Secreted</keyword>
<keyword evidence="6" id="KW-0134">Cell wall</keyword>
<keyword evidence="13 23" id="KW-0472">Membrane</keyword>
<dbReference type="Gene3D" id="3.20.20.370">
    <property type="entry name" value="Glycoside hydrolase/deacetylase"/>
    <property type="match status" value="1"/>
</dbReference>
<evidence type="ECO:0000256" key="23">
    <source>
        <dbReference type="SAM" id="Phobius"/>
    </source>
</evidence>
<keyword evidence="27" id="KW-1185">Reference proteome</keyword>
<dbReference type="GO" id="GO:0009272">
    <property type="term" value="P:fungal-type cell wall biogenesis"/>
    <property type="evidence" value="ECO:0007669"/>
    <property type="project" value="UniProtKB-ARBA"/>
</dbReference>
<evidence type="ECO:0000256" key="10">
    <source>
        <dbReference type="ARBA" id="ARBA00022729"/>
    </source>
</evidence>
<evidence type="ECO:0000256" key="14">
    <source>
        <dbReference type="ARBA" id="ARBA00023180"/>
    </source>
</evidence>
<feature type="domain" description="NodB homology" evidence="25">
    <location>
        <begin position="168"/>
        <end position="365"/>
    </location>
</feature>
<keyword evidence="11" id="KW-0378">Hydrolase</keyword>
<evidence type="ECO:0000256" key="5">
    <source>
        <dbReference type="ARBA" id="ARBA00022475"/>
    </source>
</evidence>
<evidence type="ECO:0000256" key="20">
    <source>
        <dbReference type="ARBA" id="ARBA00024056"/>
    </source>
</evidence>
<feature type="signal peptide" evidence="24">
    <location>
        <begin position="1"/>
        <end position="19"/>
    </location>
</feature>
<dbReference type="GO" id="GO:0000272">
    <property type="term" value="P:polysaccharide catabolic process"/>
    <property type="evidence" value="ECO:0007669"/>
    <property type="project" value="UniProtKB-KW"/>
</dbReference>
<evidence type="ECO:0000256" key="19">
    <source>
        <dbReference type="ARBA" id="ARBA00023326"/>
    </source>
</evidence>
<evidence type="ECO:0000313" key="27">
    <source>
        <dbReference type="Proteomes" id="UP000077266"/>
    </source>
</evidence>
<evidence type="ECO:0000259" key="25">
    <source>
        <dbReference type="PROSITE" id="PS51677"/>
    </source>
</evidence>
<evidence type="ECO:0000256" key="24">
    <source>
        <dbReference type="SAM" id="SignalP"/>
    </source>
</evidence>
<dbReference type="STRING" id="1314781.A0A165PUN0"/>
<dbReference type="FunFam" id="3.20.20.370:FF:000004">
    <property type="entry name" value="Related to Chitin deacetylase"/>
    <property type="match status" value="1"/>
</dbReference>
<keyword evidence="17" id="KW-0449">Lipoprotein</keyword>
<keyword evidence="8" id="KW-0336">GPI-anchor</keyword>
<evidence type="ECO:0000256" key="13">
    <source>
        <dbReference type="ARBA" id="ARBA00023136"/>
    </source>
</evidence>
<keyword evidence="9" id="KW-0479">Metal-binding</keyword>
<keyword evidence="23" id="KW-1133">Transmembrane helix</keyword>
<dbReference type="Proteomes" id="UP000077266">
    <property type="component" value="Unassembled WGS sequence"/>
</dbReference>
<evidence type="ECO:0000256" key="18">
    <source>
        <dbReference type="ARBA" id="ARBA00023316"/>
    </source>
</evidence>
<dbReference type="InterPro" id="IPR050248">
    <property type="entry name" value="Polysacc_deacetylase_ArnD"/>
</dbReference>
<feature type="transmembrane region" description="Helical" evidence="23">
    <location>
        <begin position="432"/>
        <end position="449"/>
    </location>
</feature>
<dbReference type="SUPFAM" id="SSF88713">
    <property type="entry name" value="Glycoside hydrolase/deacetylase"/>
    <property type="match status" value="1"/>
</dbReference>
<dbReference type="AlphaFoldDB" id="A0A165PUN0"/>
<dbReference type="GO" id="GO:0005886">
    <property type="term" value="C:plasma membrane"/>
    <property type="evidence" value="ECO:0007669"/>
    <property type="project" value="UniProtKB-SubCell"/>
</dbReference>
<evidence type="ECO:0000256" key="22">
    <source>
        <dbReference type="SAM" id="MobiDB-lite"/>
    </source>
</evidence>
<evidence type="ECO:0000256" key="4">
    <source>
        <dbReference type="ARBA" id="ARBA00010973"/>
    </source>
</evidence>
<keyword evidence="23" id="KW-0812">Transmembrane</keyword>
<comment type="catalytic activity">
    <reaction evidence="21">
        <text>[(1-&gt;4)-N-acetyl-beta-D-glucosaminyl](n) + n H2O = chitosan + n acetate</text>
        <dbReference type="Rhea" id="RHEA:10464"/>
        <dbReference type="Rhea" id="RHEA-COMP:9593"/>
        <dbReference type="Rhea" id="RHEA-COMP:9597"/>
        <dbReference type="ChEBI" id="CHEBI:15377"/>
        <dbReference type="ChEBI" id="CHEBI:17029"/>
        <dbReference type="ChEBI" id="CHEBI:30089"/>
        <dbReference type="ChEBI" id="CHEBI:57704"/>
        <dbReference type="EC" id="3.5.1.41"/>
    </reaction>
    <physiologicalReaction direction="left-to-right" evidence="21">
        <dbReference type="Rhea" id="RHEA:10465"/>
    </physiologicalReaction>
</comment>
<evidence type="ECO:0000256" key="15">
    <source>
        <dbReference type="ARBA" id="ARBA00023277"/>
    </source>
</evidence>
<dbReference type="OrthoDB" id="407355at2759"/>
<keyword evidence="16" id="KW-0170">Cobalt</keyword>
<dbReference type="GO" id="GO:0004099">
    <property type="term" value="F:chitin deacetylase activity"/>
    <property type="evidence" value="ECO:0007669"/>
    <property type="project" value="UniProtKB-EC"/>
</dbReference>
<keyword evidence="10 24" id="KW-0732">Signal</keyword>
<dbReference type="GO" id="GO:0098552">
    <property type="term" value="C:side of membrane"/>
    <property type="evidence" value="ECO:0007669"/>
    <property type="project" value="UniProtKB-KW"/>
</dbReference>
<feature type="chain" id="PRO_5007864358" description="chitin deacetylase" evidence="24">
    <location>
        <begin position="20"/>
        <end position="454"/>
    </location>
</feature>
<comment type="similarity">
    <text evidence="4">Belongs to the polysaccharide deacetylase family.</text>
</comment>
<evidence type="ECO:0000256" key="21">
    <source>
        <dbReference type="ARBA" id="ARBA00048494"/>
    </source>
</evidence>
<sequence>MLPAAAALAVLAASAAAHAVIPDASPTVVARAAESVPVHPASTNPAAIPLESITQAHTSDPAEPYTTFTAGTVPTAVPGAPPLPDLKTLNFFAAPYPPLDKVPPTDSPEVQQWIKDVASSGVQIPTFAPTAPGDCAGNPSLISDTSRCWWTCGHCTRDDDIVACPDKLTWGLTFDDGPGLTSMNLVNYLGQQDLKATFFIIGSRGISRPDMVQSEYILGHQIGIHTWSHPRLTNLKNEEIIAELGWTKRVLKEILGVTPNTFRPPYGDIDDRVRAIAKAMGLTPVMWTTTPDKTRTFDTQDFEVGDGSVSSFQVIANFDSILDMAPSLDTGFIMLEHDLFAQTVDLAVGYTIPDGLAHQPKLALKSVIDCMHQPLQNAYIETSGNNGGSGGGSGGNSTTAASSSKSKTSTGGKTGSTGAASQSGNNGLVHRPISIGGLVGVSVVTIFLARQMRR</sequence>
<protein>
    <recommendedName>
        <fullName evidence="20">chitin deacetylase</fullName>
        <ecNumber evidence="20">3.5.1.41</ecNumber>
    </recommendedName>
</protein>
<evidence type="ECO:0000256" key="6">
    <source>
        <dbReference type="ARBA" id="ARBA00022512"/>
    </source>
</evidence>
<comment type="subcellular location">
    <subcellularLocation>
        <location evidence="3">Cell membrane</location>
        <topology evidence="3">Lipid-anchor</topology>
        <topology evidence="3">GPI-anchor</topology>
    </subcellularLocation>
    <subcellularLocation>
        <location evidence="2">Secreted</location>
        <location evidence="2">Cell wall</location>
    </subcellularLocation>
</comment>
<evidence type="ECO:0000313" key="26">
    <source>
        <dbReference type="EMBL" id="KZW02689.1"/>
    </source>
</evidence>
<evidence type="ECO:0000256" key="8">
    <source>
        <dbReference type="ARBA" id="ARBA00022622"/>
    </source>
</evidence>
<dbReference type="PANTHER" id="PTHR10587">
    <property type="entry name" value="GLYCOSYL TRANSFERASE-RELATED"/>
    <property type="match status" value="1"/>
</dbReference>
<dbReference type="GO" id="GO:0006032">
    <property type="term" value="P:chitin catabolic process"/>
    <property type="evidence" value="ECO:0007669"/>
    <property type="project" value="UniProtKB-KW"/>
</dbReference>
<dbReference type="GO" id="GO:0046872">
    <property type="term" value="F:metal ion binding"/>
    <property type="evidence" value="ECO:0007669"/>
    <property type="project" value="UniProtKB-KW"/>
</dbReference>
<evidence type="ECO:0000256" key="1">
    <source>
        <dbReference type="ARBA" id="ARBA00001941"/>
    </source>
</evidence>
<comment type="cofactor">
    <cofactor evidence="1">
        <name>Co(2+)</name>
        <dbReference type="ChEBI" id="CHEBI:48828"/>
    </cofactor>
</comment>
<keyword evidence="19" id="KW-0624">Polysaccharide degradation</keyword>
<evidence type="ECO:0000256" key="9">
    <source>
        <dbReference type="ARBA" id="ARBA00022723"/>
    </source>
</evidence>
<dbReference type="GO" id="GO:0071555">
    <property type="term" value="P:cell wall organization"/>
    <property type="evidence" value="ECO:0007669"/>
    <property type="project" value="UniProtKB-KW"/>
</dbReference>
<organism evidence="26 27">
    <name type="scientific">Exidia glandulosa HHB12029</name>
    <dbReference type="NCBI Taxonomy" id="1314781"/>
    <lineage>
        <taxon>Eukaryota</taxon>
        <taxon>Fungi</taxon>
        <taxon>Dikarya</taxon>
        <taxon>Basidiomycota</taxon>
        <taxon>Agaricomycotina</taxon>
        <taxon>Agaricomycetes</taxon>
        <taxon>Auriculariales</taxon>
        <taxon>Exidiaceae</taxon>
        <taxon>Exidia</taxon>
    </lineage>
</organism>
<dbReference type="PANTHER" id="PTHR10587:SF133">
    <property type="entry name" value="CHITIN DEACETYLASE 1-RELATED"/>
    <property type="match status" value="1"/>
</dbReference>
<accession>A0A165PUN0</accession>
<feature type="region of interest" description="Disordered" evidence="22">
    <location>
        <begin position="381"/>
        <end position="426"/>
    </location>
</feature>
<gene>
    <name evidence="26" type="ORF">EXIGLDRAFT_637283</name>
</gene>
<dbReference type="InParanoid" id="A0A165PUN0"/>
<evidence type="ECO:0000256" key="16">
    <source>
        <dbReference type="ARBA" id="ARBA00023285"/>
    </source>
</evidence>
<feature type="compositionally biased region" description="Gly residues" evidence="22">
    <location>
        <begin position="385"/>
        <end position="395"/>
    </location>
</feature>
<dbReference type="EC" id="3.5.1.41" evidence="20"/>
<dbReference type="EMBL" id="KV425887">
    <property type="protein sequence ID" value="KZW02689.1"/>
    <property type="molecule type" value="Genomic_DNA"/>
</dbReference>
<dbReference type="InterPro" id="IPR002509">
    <property type="entry name" value="NODB_dom"/>
</dbReference>
<keyword evidence="14" id="KW-0325">Glycoprotein</keyword>
<dbReference type="Pfam" id="PF01522">
    <property type="entry name" value="Polysacc_deac_1"/>
    <property type="match status" value="1"/>
</dbReference>
<reference evidence="26 27" key="1">
    <citation type="journal article" date="2016" name="Mol. Biol. Evol.">
        <title>Comparative Genomics of Early-Diverging Mushroom-Forming Fungi Provides Insights into the Origins of Lignocellulose Decay Capabilities.</title>
        <authorList>
            <person name="Nagy L.G."/>
            <person name="Riley R."/>
            <person name="Tritt A."/>
            <person name="Adam C."/>
            <person name="Daum C."/>
            <person name="Floudas D."/>
            <person name="Sun H."/>
            <person name="Yadav J.S."/>
            <person name="Pangilinan J."/>
            <person name="Larsson K.H."/>
            <person name="Matsuura K."/>
            <person name="Barry K."/>
            <person name="Labutti K."/>
            <person name="Kuo R."/>
            <person name="Ohm R.A."/>
            <person name="Bhattacharya S.S."/>
            <person name="Shirouzu T."/>
            <person name="Yoshinaga Y."/>
            <person name="Martin F.M."/>
            <person name="Grigoriev I.V."/>
            <person name="Hibbett D.S."/>
        </authorList>
    </citation>
    <scope>NUCLEOTIDE SEQUENCE [LARGE SCALE GENOMIC DNA]</scope>
    <source>
        <strain evidence="26 27">HHB12029</strain>
    </source>
</reference>
<evidence type="ECO:0000256" key="2">
    <source>
        <dbReference type="ARBA" id="ARBA00004191"/>
    </source>
</evidence>
<dbReference type="InterPro" id="IPR011330">
    <property type="entry name" value="Glyco_hydro/deAcase_b/a-brl"/>
</dbReference>
<keyword evidence="18" id="KW-0961">Cell wall biogenesis/degradation</keyword>
<keyword evidence="15" id="KW-0119">Carbohydrate metabolism</keyword>